<gene>
    <name evidence="1" type="ORF">OWV82_025062</name>
</gene>
<name>A0ACC1WUA9_MELAZ</name>
<protein>
    <submittedName>
        <fullName evidence="1">DUF620 family protein</fullName>
    </submittedName>
</protein>
<comment type="caution">
    <text evidence="1">The sequence shown here is derived from an EMBL/GenBank/DDBJ whole genome shotgun (WGS) entry which is preliminary data.</text>
</comment>
<reference evidence="1 2" key="1">
    <citation type="journal article" date="2023" name="Science">
        <title>Complex scaffold remodeling in plant triterpene biosynthesis.</title>
        <authorList>
            <person name="De La Pena R."/>
            <person name="Hodgson H."/>
            <person name="Liu J.C."/>
            <person name="Stephenson M.J."/>
            <person name="Martin A.C."/>
            <person name="Owen C."/>
            <person name="Harkess A."/>
            <person name="Leebens-Mack J."/>
            <person name="Jimenez L.E."/>
            <person name="Osbourn A."/>
            <person name="Sattely E.S."/>
        </authorList>
    </citation>
    <scope>NUCLEOTIDE SEQUENCE [LARGE SCALE GENOMIC DNA]</scope>
    <source>
        <strain evidence="2">cv. JPN11</strain>
        <tissue evidence="1">Leaf</tissue>
    </source>
</reference>
<keyword evidence="2" id="KW-1185">Reference proteome</keyword>
<evidence type="ECO:0000313" key="1">
    <source>
        <dbReference type="EMBL" id="KAJ4701888.1"/>
    </source>
</evidence>
<sequence length="380" mass="42355">MRKLCPNYDREDGLDTVLEVPIPEEMFNKMGSTAPLRWHNLRALMKAQSHSSDRSSYLQAKSNNEFMALLKLVGSPLISFQVQLDNPLGRPIKDASIEASTAKYIVQQYVAATGGPAAFTMVNSMYAVGEVKMLGSEMQQGDESVHARGNCEAGGFLLWQKNPDLWSLELVVAGFKISAGSNGKVAWNQSSSQPNLANRGPPRPLRRFFQGLDPRCIANLFLDAVCIGEDTIENEACFVLKIEAGSNTLKAQCSPNTEIVHHTVWGYFSQRTGLLIKFEDTKLVRMKSIRGNDNVFWETSMASMIEDYRYVDSLNIAHSGKTITTLHRYGGSHNHKRKIEETWQIEDVDFNICGLSMETFLPPAEVRKEQDGGEQPMPAS</sequence>
<proteinExistence type="predicted"/>
<dbReference type="Proteomes" id="UP001164539">
    <property type="component" value="Chromosome 14"/>
</dbReference>
<dbReference type="EMBL" id="CM051407">
    <property type="protein sequence ID" value="KAJ4701888.1"/>
    <property type="molecule type" value="Genomic_DNA"/>
</dbReference>
<accession>A0ACC1WUA9</accession>
<evidence type="ECO:0000313" key="2">
    <source>
        <dbReference type="Proteomes" id="UP001164539"/>
    </source>
</evidence>
<organism evidence="1 2">
    <name type="scientific">Melia azedarach</name>
    <name type="common">Chinaberry tree</name>
    <dbReference type="NCBI Taxonomy" id="155640"/>
    <lineage>
        <taxon>Eukaryota</taxon>
        <taxon>Viridiplantae</taxon>
        <taxon>Streptophyta</taxon>
        <taxon>Embryophyta</taxon>
        <taxon>Tracheophyta</taxon>
        <taxon>Spermatophyta</taxon>
        <taxon>Magnoliopsida</taxon>
        <taxon>eudicotyledons</taxon>
        <taxon>Gunneridae</taxon>
        <taxon>Pentapetalae</taxon>
        <taxon>rosids</taxon>
        <taxon>malvids</taxon>
        <taxon>Sapindales</taxon>
        <taxon>Meliaceae</taxon>
        <taxon>Melia</taxon>
    </lineage>
</organism>